<dbReference type="NCBIfam" id="NF041893">
    <property type="entry name" value="TraI_MobP_relax"/>
    <property type="match status" value="1"/>
</dbReference>
<dbReference type="InterPro" id="IPR054462">
    <property type="entry name" value="TraI_M"/>
</dbReference>
<protein>
    <submittedName>
        <fullName evidence="7">Relaxase/mobilization nuclease domain-containing protein</fullName>
    </submittedName>
</protein>
<evidence type="ECO:0000256" key="2">
    <source>
        <dbReference type="SAM" id="MobiDB-lite"/>
    </source>
</evidence>
<keyword evidence="7" id="KW-0614">Plasmid</keyword>
<evidence type="ECO:0000313" key="7">
    <source>
        <dbReference type="EMBL" id="QIQ22530.1"/>
    </source>
</evidence>
<name>A0A6G9IFZ0_9GAMM</name>
<organism evidence="7 8">
    <name type="scientific">Zophobihabitans entericus</name>
    <dbReference type="NCBI Taxonomy" id="1635327"/>
    <lineage>
        <taxon>Bacteria</taxon>
        <taxon>Pseudomonadati</taxon>
        <taxon>Pseudomonadota</taxon>
        <taxon>Gammaproteobacteria</taxon>
        <taxon>Orbales</taxon>
        <taxon>Orbaceae</taxon>
        <taxon>Zophobihabitans</taxon>
    </lineage>
</organism>
<dbReference type="Proteomes" id="UP000501168">
    <property type="component" value="Plasmid pIPMB12"/>
</dbReference>
<dbReference type="RefSeq" id="WP_166917826.1">
    <property type="nucleotide sequence ID" value="NZ_CP050254.1"/>
</dbReference>
<dbReference type="AlphaFoldDB" id="A0A6G9IFZ0"/>
<feature type="region of interest" description="Disordered" evidence="2">
    <location>
        <begin position="507"/>
        <end position="542"/>
    </location>
</feature>
<dbReference type="InterPro" id="IPR054461">
    <property type="entry name" value="TraI-like_C"/>
</dbReference>
<keyword evidence="8" id="KW-1185">Reference proteome</keyword>
<proteinExistence type="predicted"/>
<dbReference type="Pfam" id="PF22287">
    <property type="entry name" value="TraI-like_C"/>
    <property type="match status" value="1"/>
</dbReference>
<reference evidence="7 8" key="1">
    <citation type="submission" date="2020-03" db="EMBL/GenBank/DDBJ databases">
        <title>Complete genome sequence of Orbus sp. IPMB12 (BCRC 80908).</title>
        <authorList>
            <person name="Lo W.-S."/>
            <person name="Chang T.-H."/>
            <person name="Kuo C.-H."/>
        </authorList>
    </citation>
    <scope>NUCLEOTIDE SEQUENCE [LARGE SCALE GENOMIC DNA]</scope>
    <source>
        <strain evidence="7 8">IPMB12</strain>
        <plasmid evidence="8">pipmb12</plasmid>
    </source>
</reference>
<geneLocation type="plasmid" evidence="8">
    <name>pipmb12</name>
</geneLocation>
<evidence type="ECO:0000259" key="6">
    <source>
        <dbReference type="Pfam" id="PF22863"/>
    </source>
</evidence>
<feature type="domain" description="Large polyvalent protein-associated" evidence="4">
    <location>
        <begin position="418"/>
        <end position="505"/>
    </location>
</feature>
<accession>A0A6G9IFZ0</accession>
<evidence type="ECO:0000256" key="1">
    <source>
        <dbReference type="SAM" id="Coils"/>
    </source>
</evidence>
<dbReference type="KEGG" id="orb:IPMB12_12040"/>
<gene>
    <name evidence="7" type="ORF">IPMB12_12040</name>
</gene>
<dbReference type="InterPro" id="IPR040677">
    <property type="entry name" value="LPD7"/>
</dbReference>
<sequence length="729" mass="82827">MITKKVDMKNASKSSFSRLVDYISDSQAKENRVAEISITNCNSNSVEWAKIEIEATQKLNTRAVSDKTYHLLISFRPGEQPSLETLKAIESEICKSIGYEEHQRISVIHNDTDDLHIHIAINKIHPEKLTLHEPYNDYYTRDQMCVYLEEKYNLEKDNHQSKKSKGQSNANDMERIAGIESLITYIKRECDFELVSTWQELHKNLNEKGLDIKLKGNGLIIEDIKTGLTTKASSIGYSKSKLETQLGIFTPNKEPIKAVKNYRRNPVSYLDSRAIYSKYLSEKKNNRDNNSKIYKELRAKRDRLIEEAKKRAKLKREVLKLTKSNPFKKNLYSSINATLLKDIERAKGNYQQEILAAKIIKNISWLDWLKKEAQQTGDKNVLALLRNRTESDNTTHHSNSFSSKYNADEKIVPGARIDTVTKKGNVVYRVANSTIIDDGKKLTVSNGVTSNGLEAAILMAQYRYGNKLALSGTDDFKRKVIELVVKKGIKVTFNDPIIEKYRQNLETQNDRQQRHRSGTTVNRFTRERSGERNTSTARTRTRETKFKRTALSGTINIRRNTGIPITGRSNTVRSLSELSMDSITQRTEVLLSRNAGNDLEERGTRDTSSMRRPVSGTRIFGGIISDDAILAAKKYIEERNSKSNKIFDIKKHIHYNELNLGGTSKTVSYSGMRYINNNALALLKTGDDIIVVIPVSKAIETKLRKCAIGDSITITKGGIKVTSTKKVKR</sequence>
<dbReference type="Pfam" id="PF03432">
    <property type="entry name" value="Relaxase"/>
    <property type="match status" value="1"/>
</dbReference>
<feature type="domain" description="MobA/VirD2-like nuclease" evidence="3">
    <location>
        <begin position="22"/>
        <end position="154"/>
    </location>
</feature>
<feature type="domain" description="TraI-like middle" evidence="6">
    <location>
        <begin position="168"/>
        <end position="251"/>
    </location>
</feature>
<feature type="domain" description="TraI-like C-terminal" evidence="5">
    <location>
        <begin position="631"/>
        <end position="718"/>
    </location>
</feature>
<evidence type="ECO:0000259" key="4">
    <source>
        <dbReference type="Pfam" id="PF18821"/>
    </source>
</evidence>
<feature type="coiled-coil region" evidence="1">
    <location>
        <begin position="287"/>
        <end position="317"/>
    </location>
</feature>
<dbReference type="Pfam" id="PF18821">
    <property type="entry name" value="LPD7"/>
    <property type="match status" value="1"/>
</dbReference>
<evidence type="ECO:0000313" key="8">
    <source>
        <dbReference type="Proteomes" id="UP000501168"/>
    </source>
</evidence>
<dbReference type="InParanoid" id="A0A6G9IFZ0"/>
<dbReference type="EMBL" id="CP050254">
    <property type="protein sequence ID" value="QIQ22530.1"/>
    <property type="molecule type" value="Genomic_DNA"/>
</dbReference>
<evidence type="ECO:0000259" key="5">
    <source>
        <dbReference type="Pfam" id="PF22287"/>
    </source>
</evidence>
<dbReference type="Pfam" id="PF22863">
    <property type="entry name" value="TraI_middle"/>
    <property type="match status" value="1"/>
</dbReference>
<dbReference type="InterPro" id="IPR049751">
    <property type="entry name" value="TraI/MobA_relaxases"/>
</dbReference>
<dbReference type="InterPro" id="IPR005094">
    <property type="entry name" value="Endonuclease_MobA/VirD2"/>
</dbReference>
<evidence type="ECO:0000259" key="3">
    <source>
        <dbReference type="Pfam" id="PF03432"/>
    </source>
</evidence>
<keyword evidence="1" id="KW-0175">Coiled coil</keyword>